<name>A0A371E0G9_MUCPR</name>
<protein>
    <submittedName>
        <fullName evidence="5">Bromodomain and PHD finger-containing protein 3</fullName>
    </submittedName>
</protein>
<dbReference type="InterPro" id="IPR036427">
    <property type="entry name" value="Bromodomain-like_sf"/>
</dbReference>
<dbReference type="AlphaFoldDB" id="A0A371E0G9"/>
<dbReference type="SUPFAM" id="SSF47370">
    <property type="entry name" value="Bromodomain"/>
    <property type="match status" value="1"/>
</dbReference>
<evidence type="ECO:0000259" key="4">
    <source>
        <dbReference type="PROSITE" id="PS50014"/>
    </source>
</evidence>
<feature type="region of interest" description="Disordered" evidence="3">
    <location>
        <begin position="232"/>
        <end position="309"/>
    </location>
</feature>
<feature type="compositionally biased region" description="Basic and acidic residues" evidence="3">
    <location>
        <begin position="102"/>
        <end position="122"/>
    </location>
</feature>
<dbReference type="Proteomes" id="UP000257109">
    <property type="component" value="Unassembled WGS sequence"/>
</dbReference>
<gene>
    <name evidence="5" type="primary">BRPF3</name>
    <name evidence="5" type="ORF">CR513_62406</name>
</gene>
<proteinExistence type="predicted"/>
<dbReference type="PANTHER" id="PTHR22881">
    <property type="entry name" value="BROMODOMAIN CONTAINING PROTEIN"/>
    <property type="match status" value="1"/>
</dbReference>
<keyword evidence="6" id="KW-1185">Reference proteome</keyword>
<feature type="region of interest" description="Disordered" evidence="3">
    <location>
        <begin position="443"/>
        <end position="465"/>
    </location>
</feature>
<dbReference type="InterPro" id="IPR001487">
    <property type="entry name" value="Bromodomain"/>
</dbReference>
<dbReference type="PANTHER" id="PTHR22881:SF11">
    <property type="entry name" value="BROMODOMAIN-CONTAINING PROTEIN DDB_G0270170-LIKE ISOFORM X1"/>
    <property type="match status" value="1"/>
</dbReference>
<dbReference type="PROSITE" id="PS50014">
    <property type="entry name" value="BROMODOMAIN_2"/>
    <property type="match status" value="1"/>
</dbReference>
<evidence type="ECO:0000313" key="6">
    <source>
        <dbReference type="Proteomes" id="UP000257109"/>
    </source>
</evidence>
<sequence length="659" mass="72603">MGEVSETMTKRKKKGRPSLLDLQKRSLRKEQQQKQQRPNTSSTNSHSNNVVVPHHDDDDDERKEKKHKLLVGLNSHLNRPTLLPNSETLNSDPEAALKRRKIDPLHQTDGKVPKATDGKHGSQGESGPTTPLPDKKLLLFILDRLQKKDTHGVFSEPVDPEELPDYHDIIKQPMDFGTVRKKLDGGLYTDLELFEKDVFLICSNAMQYNSSDTIYHRQARAMQEMARKDFENLRQDSDDSEPQPKIVQRGRPPGKSTKKSLGMPPSERVGPESSSDATLASGGDIASGSNGYNLRKVPSKFQPTDSSARAYNSTFNSGGYTGWSEWENEFPASVVKAVLRYGKKQFAVDETRRDTYKNPVVTSGNERPVLTTVEDEFKQLLAVGLQVKHSYARSLAHFAADLGPVVWKIAASKISSVLPTGHEFGPGWVSEDDMPQRQQFPVCDEGRTSDPPVPEDYRSRFSSPSGSFPLANRSCLQSGDMVMNRELNYQNELNPVISIGGGSESITPVRIQQEAMAHSDDLGLQDRSGSNYSSQMKMVRLADLTGSPSAGVAPQMFDMDPISSRIAHSNINPSHKGQYLSKSSQFDSGNLLARESGLEPLSWSQGLAGKSSWQGLEVPTKQNSFALANDLHGKIGATNSPGSNVEAGSQLQPNLALQL</sequence>
<dbReference type="Gene3D" id="1.20.920.10">
    <property type="entry name" value="Bromodomain-like"/>
    <property type="match status" value="1"/>
</dbReference>
<feature type="region of interest" description="Disordered" evidence="3">
    <location>
        <begin position="1"/>
        <end position="133"/>
    </location>
</feature>
<organism evidence="5 6">
    <name type="scientific">Mucuna pruriens</name>
    <name type="common">Velvet bean</name>
    <name type="synonym">Dolichos pruriens</name>
    <dbReference type="NCBI Taxonomy" id="157652"/>
    <lineage>
        <taxon>Eukaryota</taxon>
        <taxon>Viridiplantae</taxon>
        <taxon>Streptophyta</taxon>
        <taxon>Embryophyta</taxon>
        <taxon>Tracheophyta</taxon>
        <taxon>Spermatophyta</taxon>
        <taxon>Magnoliopsida</taxon>
        <taxon>eudicotyledons</taxon>
        <taxon>Gunneridae</taxon>
        <taxon>Pentapetalae</taxon>
        <taxon>rosids</taxon>
        <taxon>fabids</taxon>
        <taxon>Fabales</taxon>
        <taxon>Fabaceae</taxon>
        <taxon>Papilionoideae</taxon>
        <taxon>50 kb inversion clade</taxon>
        <taxon>NPAAA clade</taxon>
        <taxon>indigoferoid/millettioid clade</taxon>
        <taxon>Phaseoleae</taxon>
        <taxon>Mucuna</taxon>
    </lineage>
</organism>
<dbReference type="PROSITE" id="PS00633">
    <property type="entry name" value="BROMODOMAIN_1"/>
    <property type="match status" value="1"/>
</dbReference>
<feature type="compositionally biased region" description="Polar residues" evidence="3">
    <location>
        <begin position="75"/>
        <end position="91"/>
    </location>
</feature>
<keyword evidence="1 2" id="KW-0103">Bromodomain</keyword>
<feature type="compositionally biased region" description="Low complexity" evidence="3">
    <location>
        <begin position="38"/>
        <end position="52"/>
    </location>
</feature>
<dbReference type="InterPro" id="IPR051831">
    <property type="entry name" value="Bromodomain_contain_prot"/>
</dbReference>
<accession>A0A371E0G9</accession>
<evidence type="ECO:0000256" key="3">
    <source>
        <dbReference type="SAM" id="MobiDB-lite"/>
    </source>
</evidence>
<dbReference type="SMART" id="SM00297">
    <property type="entry name" value="BROMO"/>
    <property type="match status" value="1"/>
</dbReference>
<feature type="domain" description="Bromo" evidence="4">
    <location>
        <begin position="146"/>
        <end position="216"/>
    </location>
</feature>
<evidence type="ECO:0000256" key="2">
    <source>
        <dbReference type="PROSITE-ProRule" id="PRU00035"/>
    </source>
</evidence>
<comment type="caution">
    <text evidence="5">The sequence shown here is derived from an EMBL/GenBank/DDBJ whole genome shotgun (WGS) entry which is preliminary data.</text>
</comment>
<dbReference type="PRINTS" id="PR00503">
    <property type="entry name" value="BROMODOMAIN"/>
</dbReference>
<evidence type="ECO:0000256" key="1">
    <source>
        <dbReference type="ARBA" id="ARBA00023117"/>
    </source>
</evidence>
<evidence type="ECO:0000313" key="5">
    <source>
        <dbReference type="EMBL" id="RDX58287.1"/>
    </source>
</evidence>
<dbReference type="Pfam" id="PF00439">
    <property type="entry name" value="Bromodomain"/>
    <property type="match status" value="1"/>
</dbReference>
<dbReference type="STRING" id="157652.A0A371E0G9"/>
<dbReference type="CDD" id="cd04369">
    <property type="entry name" value="Bromodomain"/>
    <property type="match status" value="1"/>
</dbReference>
<dbReference type="OrthoDB" id="21449at2759"/>
<reference evidence="5" key="1">
    <citation type="submission" date="2018-05" db="EMBL/GenBank/DDBJ databases">
        <title>Draft genome of Mucuna pruriens seed.</title>
        <authorList>
            <person name="Nnadi N.E."/>
            <person name="Vos R."/>
            <person name="Hasami M.H."/>
            <person name="Devisetty U.K."/>
            <person name="Aguiy J.C."/>
        </authorList>
    </citation>
    <scope>NUCLEOTIDE SEQUENCE [LARGE SCALE GENOMIC DNA]</scope>
    <source>
        <strain evidence="5">JCA_2017</strain>
    </source>
</reference>
<feature type="compositionally biased region" description="Basic and acidic residues" evidence="3">
    <location>
        <begin position="22"/>
        <end position="32"/>
    </location>
</feature>
<dbReference type="InterPro" id="IPR018359">
    <property type="entry name" value="Bromodomain_CS"/>
</dbReference>
<dbReference type="EMBL" id="QJKJ01017651">
    <property type="protein sequence ID" value="RDX58287.1"/>
    <property type="molecule type" value="Genomic_DNA"/>
</dbReference>